<organism evidence="2 3">
    <name type="scientific">Halomonas rhizosphaerae</name>
    <dbReference type="NCBI Taxonomy" id="3043296"/>
    <lineage>
        <taxon>Bacteria</taxon>
        <taxon>Pseudomonadati</taxon>
        <taxon>Pseudomonadota</taxon>
        <taxon>Gammaproteobacteria</taxon>
        <taxon>Oceanospirillales</taxon>
        <taxon>Halomonadaceae</taxon>
        <taxon>Halomonas</taxon>
    </lineage>
</organism>
<dbReference type="EMBL" id="JASCQP010000026">
    <property type="protein sequence ID" value="MDI5891541.1"/>
    <property type="molecule type" value="Genomic_DNA"/>
</dbReference>
<evidence type="ECO:0000313" key="2">
    <source>
        <dbReference type="EMBL" id="MDI5891541.1"/>
    </source>
</evidence>
<evidence type="ECO:0008006" key="4">
    <source>
        <dbReference type="Google" id="ProtNLM"/>
    </source>
</evidence>
<sequence>MNKNQVKESASKKDKKVAGDKRTEQTGNAKEHGGKDGAVLKELNSDAKKEKK</sequence>
<evidence type="ECO:0000256" key="1">
    <source>
        <dbReference type="SAM" id="MobiDB-lite"/>
    </source>
</evidence>
<reference evidence="2 3" key="1">
    <citation type="submission" date="2023-04" db="EMBL/GenBank/DDBJ databases">
        <title>Halomonas strains isolated from rhizosphere soil.</title>
        <authorList>
            <person name="Xu L."/>
            <person name="Sun J.-Q."/>
        </authorList>
    </citation>
    <scope>NUCLEOTIDE SEQUENCE [LARGE SCALE GENOMIC DNA]</scope>
    <source>
        <strain evidence="2 3">LR5S20</strain>
    </source>
</reference>
<keyword evidence="3" id="KW-1185">Reference proteome</keyword>
<feature type="region of interest" description="Disordered" evidence="1">
    <location>
        <begin position="1"/>
        <end position="52"/>
    </location>
</feature>
<protein>
    <recommendedName>
        <fullName evidence="4">CsbD family protein</fullName>
    </recommendedName>
</protein>
<accession>A0ABT6UZY8</accession>
<dbReference type="Proteomes" id="UP001225957">
    <property type="component" value="Unassembled WGS sequence"/>
</dbReference>
<comment type="caution">
    <text evidence="2">The sequence shown here is derived from an EMBL/GenBank/DDBJ whole genome shotgun (WGS) entry which is preliminary data.</text>
</comment>
<gene>
    <name evidence="2" type="ORF">QLQ83_10570</name>
</gene>
<evidence type="ECO:0000313" key="3">
    <source>
        <dbReference type="Proteomes" id="UP001225957"/>
    </source>
</evidence>
<name>A0ABT6UZY8_9GAMM</name>
<proteinExistence type="predicted"/>
<dbReference type="RefSeq" id="WP_282735490.1">
    <property type="nucleotide sequence ID" value="NZ_JASCQP010000026.1"/>
</dbReference>